<dbReference type="EMBL" id="CP003382">
    <property type="protein sequence ID" value="AFZ68423.1"/>
    <property type="molecule type" value="Genomic_DNA"/>
</dbReference>
<evidence type="ECO:0000256" key="1">
    <source>
        <dbReference type="SAM" id="MobiDB-lite"/>
    </source>
</evidence>
<protein>
    <submittedName>
        <fullName evidence="2">Uncharacterized protein</fullName>
    </submittedName>
</protein>
<dbReference type="OrthoDB" id="73819at2"/>
<dbReference type="RefSeq" id="WP_015236725.1">
    <property type="nucleotide sequence ID" value="NC_019793.1"/>
</dbReference>
<name>L0A3E9_DEIPD</name>
<feature type="region of interest" description="Disordered" evidence="1">
    <location>
        <begin position="114"/>
        <end position="160"/>
    </location>
</feature>
<sequence length="206" mass="22595">MHSDFIAVQGALTGQEAQFAVLELRGDQARVTPTVAAELLYAQLNERFRESWSLSWSVESVSPPIVRCRLEFLGHAREGLGVAHDLAGARGVALTEAARAWQLLPATYGTEDAWVEYDPEDGPNTSELGAPDTDEGPAARPVHQSEPPRDPQMEKAKKHIDDLMDQLREQGLGKQASLVLVRHGGYGQSVEESRRVYAELKALQKG</sequence>
<evidence type="ECO:0000313" key="3">
    <source>
        <dbReference type="Proteomes" id="UP000010467"/>
    </source>
</evidence>
<dbReference type="Proteomes" id="UP000010467">
    <property type="component" value="Chromosome"/>
</dbReference>
<accession>L0A3E9</accession>
<gene>
    <name evidence="2" type="ordered locus">Deipe_2968</name>
</gene>
<dbReference type="PATRIC" id="fig|937777.3.peg.2986"/>
<dbReference type="eggNOG" id="COG4712">
    <property type="taxonomic scope" value="Bacteria"/>
</dbReference>
<feature type="compositionally biased region" description="Basic and acidic residues" evidence="1">
    <location>
        <begin position="146"/>
        <end position="160"/>
    </location>
</feature>
<dbReference type="STRING" id="937777.Deipe_2968"/>
<keyword evidence="3" id="KW-1185">Reference proteome</keyword>
<organism evidence="2 3">
    <name type="scientific">Deinococcus peraridilitoris (strain DSM 19664 / LMG 22246 / CIP 109416 / KR-200)</name>
    <dbReference type="NCBI Taxonomy" id="937777"/>
    <lineage>
        <taxon>Bacteria</taxon>
        <taxon>Thermotogati</taxon>
        <taxon>Deinococcota</taxon>
        <taxon>Deinococci</taxon>
        <taxon>Deinococcales</taxon>
        <taxon>Deinococcaceae</taxon>
        <taxon>Deinococcus</taxon>
    </lineage>
</organism>
<dbReference type="HOGENOM" id="CLU_1324601_0_0_0"/>
<reference evidence="3" key="1">
    <citation type="submission" date="2012-03" db="EMBL/GenBank/DDBJ databases">
        <title>Complete sequence of chromosome of Deinococcus peraridilitoris DSM 19664.</title>
        <authorList>
            <person name="Lucas S."/>
            <person name="Copeland A."/>
            <person name="Lapidus A."/>
            <person name="Glavina del Rio T."/>
            <person name="Dalin E."/>
            <person name="Tice H."/>
            <person name="Bruce D."/>
            <person name="Goodwin L."/>
            <person name="Pitluck S."/>
            <person name="Peters L."/>
            <person name="Mikhailova N."/>
            <person name="Lu M."/>
            <person name="Kyrpides N."/>
            <person name="Mavromatis K."/>
            <person name="Ivanova N."/>
            <person name="Brettin T."/>
            <person name="Detter J.C."/>
            <person name="Han C."/>
            <person name="Larimer F."/>
            <person name="Land M."/>
            <person name="Hauser L."/>
            <person name="Markowitz V."/>
            <person name="Cheng J.-F."/>
            <person name="Hugenholtz P."/>
            <person name="Woyke T."/>
            <person name="Wu D."/>
            <person name="Pukall R."/>
            <person name="Steenblock K."/>
            <person name="Brambilla E."/>
            <person name="Klenk H.-P."/>
            <person name="Eisen J.A."/>
        </authorList>
    </citation>
    <scope>NUCLEOTIDE SEQUENCE [LARGE SCALE GENOMIC DNA]</scope>
    <source>
        <strain evidence="3">DSM 19664 / LMG 22246 / CIP 109416 / KR-200</strain>
    </source>
</reference>
<evidence type="ECO:0000313" key="2">
    <source>
        <dbReference type="EMBL" id="AFZ68423.1"/>
    </source>
</evidence>
<dbReference type="AlphaFoldDB" id="L0A3E9"/>
<dbReference type="KEGG" id="dpd:Deipe_2968"/>
<proteinExistence type="predicted"/>